<proteinExistence type="predicted"/>
<protein>
    <recommendedName>
        <fullName evidence="4">Rho termination factor N-terminal domain-containing protein</fullName>
    </recommendedName>
</protein>
<name>Q166Q9_ROSDO</name>
<dbReference type="STRING" id="375451.RD1_2468"/>
<evidence type="ECO:0000256" key="1">
    <source>
        <dbReference type="SAM" id="MobiDB-lite"/>
    </source>
</evidence>
<evidence type="ECO:0000313" key="2">
    <source>
        <dbReference type="EMBL" id="ABG32034.1"/>
    </source>
</evidence>
<reference evidence="2 3" key="1">
    <citation type="journal article" date="2007" name="J. Bacteriol.">
        <title>The complete genome sequence of Roseobacter denitrificans reveals a mixotrophic rather than photosynthetic metabolism.</title>
        <authorList>
            <person name="Swingley W.D."/>
            <person name="Sadekar S."/>
            <person name="Mastrian S.D."/>
            <person name="Matthies H.J."/>
            <person name="Hao J."/>
            <person name="Ramos H."/>
            <person name="Acharya C.R."/>
            <person name="Conrad A.L."/>
            <person name="Taylor H.L."/>
            <person name="Dejesa L.C."/>
            <person name="Shah M.K."/>
            <person name="O'huallachain M.E."/>
            <person name="Lince M.T."/>
            <person name="Blankenship R.E."/>
            <person name="Beatty J.T."/>
            <person name="Touchman J.W."/>
        </authorList>
    </citation>
    <scope>NUCLEOTIDE SEQUENCE [LARGE SCALE GENOMIC DNA]</scope>
    <source>
        <strain evidence="3">ATCC 33942 / OCh 114</strain>
    </source>
</reference>
<feature type="region of interest" description="Disordered" evidence="1">
    <location>
        <begin position="1"/>
        <end position="59"/>
    </location>
</feature>
<dbReference type="InterPro" id="IPR055642">
    <property type="entry name" value="DUF7218"/>
</dbReference>
<dbReference type="Proteomes" id="UP000007029">
    <property type="component" value="Chromosome"/>
</dbReference>
<sequence length="89" mass="9730">MSKKHTTSIKKNDTYEALRADGASKSKAAAIANAQANDTMSPSEKGGKAPRYEARTKDDLMALARDRDISGRSTMTKEELIRALRDESV</sequence>
<evidence type="ECO:0008006" key="4">
    <source>
        <dbReference type="Google" id="ProtNLM"/>
    </source>
</evidence>
<dbReference type="Pfam" id="PF23855">
    <property type="entry name" value="DUF7218"/>
    <property type="match status" value="1"/>
</dbReference>
<dbReference type="EMBL" id="CP000362">
    <property type="protein sequence ID" value="ABG32034.1"/>
    <property type="molecule type" value="Genomic_DNA"/>
</dbReference>
<dbReference type="eggNOG" id="ENOG5032ZGI">
    <property type="taxonomic scope" value="Bacteria"/>
</dbReference>
<dbReference type="AlphaFoldDB" id="Q166Q9"/>
<dbReference type="KEGG" id="rde:RD1_2468"/>
<evidence type="ECO:0000313" key="3">
    <source>
        <dbReference type="Proteomes" id="UP000007029"/>
    </source>
</evidence>
<dbReference type="RefSeq" id="WP_011568651.1">
    <property type="nucleotide sequence ID" value="NC_008209.1"/>
</dbReference>
<feature type="compositionally biased region" description="Basic and acidic residues" evidence="1">
    <location>
        <begin position="10"/>
        <end position="24"/>
    </location>
</feature>
<dbReference type="HOGENOM" id="CLU_167356_0_0_5"/>
<gene>
    <name evidence="2" type="ordered locus">RD1_2468</name>
</gene>
<dbReference type="OrthoDB" id="215254at2"/>
<keyword evidence="3" id="KW-1185">Reference proteome</keyword>
<feature type="compositionally biased region" description="Basic and acidic residues" evidence="1">
    <location>
        <begin position="45"/>
        <end position="59"/>
    </location>
</feature>
<organism evidence="2 3">
    <name type="scientific">Roseobacter denitrificans (strain ATCC 33942 / OCh 114)</name>
    <name type="common">Erythrobacter sp. (strain OCh 114)</name>
    <name type="synonym">Roseobacter denitrificans</name>
    <dbReference type="NCBI Taxonomy" id="375451"/>
    <lineage>
        <taxon>Bacteria</taxon>
        <taxon>Pseudomonadati</taxon>
        <taxon>Pseudomonadota</taxon>
        <taxon>Alphaproteobacteria</taxon>
        <taxon>Rhodobacterales</taxon>
        <taxon>Roseobacteraceae</taxon>
        <taxon>Roseobacter</taxon>
    </lineage>
</organism>
<feature type="compositionally biased region" description="Low complexity" evidence="1">
    <location>
        <begin position="25"/>
        <end position="38"/>
    </location>
</feature>
<accession>Q166Q9</accession>